<gene>
    <name evidence="4" type="ORF">KPL78_00920</name>
</gene>
<evidence type="ECO:0000256" key="1">
    <source>
        <dbReference type="SAM" id="MobiDB-lite"/>
    </source>
</evidence>
<feature type="region of interest" description="Disordered" evidence="1">
    <location>
        <begin position="458"/>
        <end position="522"/>
    </location>
</feature>
<evidence type="ECO:0000259" key="3">
    <source>
        <dbReference type="Pfam" id="PF20155"/>
    </source>
</evidence>
<organism evidence="4 5">
    <name type="scientific">Roseomonas alba</name>
    <dbReference type="NCBI Taxonomy" id="2846776"/>
    <lineage>
        <taxon>Bacteria</taxon>
        <taxon>Pseudomonadati</taxon>
        <taxon>Pseudomonadota</taxon>
        <taxon>Alphaproteobacteria</taxon>
        <taxon>Acetobacterales</taxon>
        <taxon>Roseomonadaceae</taxon>
        <taxon>Roseomonas</taxon>
    </lineage>
</organism>
<accession>A0ABS7A235</accession>
<proteinExistence type="predicted"/>
<keyword evidence="2" id="KW-0812">Transmembrane</keyword>
<reference evidence="4 5" key="1">
    <citation type="submission" date="2021-07" db="EMBL/GenBank/DDBJ databases">
        <authorList>
            <person name="So Y."/>
        </authorList>
    </citation>
    <scope>NUCLEOTIDE SEQUENCE [LARGE SCALE GENOMIC DNA]</scope>
    <source>
        <strain evidence="4 5">HJA6</strain>
    </source>
</reference>
<dbReference type="InterPro" id="IPR013491">
    <property type="entry name" value="Tape_meas_N"/>
</dbReference>
<feature type="transmembrane region" description="Helical" evidence="2">
    <location>
        <begin position="318"/>
        <end position="336"/>
    </location>
</feature>
<evidence type="ECO:0000313" key="4">
    <source>
        <dbReference type="EMBL" id="MBW6396382.1"/>
    </source>
</evidence>
<evidence type="ECO:0000256" key="2">
    <source>
        <dbReference type="SAM" id="Phobius"/>
    </source>
</evidence>
<dbReference type="RefSeq" id="WP_219760763.1">
    <property type="nucleotide sequence ID" value="NZ_JAHYBZ010000001.1"/>
</dbReference>
<keyword evidence="2" id="KW-1133">Transmembrane helix</keyword>
<feature type="compositionally biased region" description="Gly residues" evidence="1">
    <location>
        <begin position="474"/>
        <end position="485"/>
    </location>
</feature>
<sequence>MIVRELITRLSYKTDDRGAHDYEARFNALRARAAGVVAAIAAVAAAVGTIGTLVARAGDRMTASLAKIESAIGRSATSAGEAEDVYSRLYDASLRTGVSANDSADAFARFNLAMRDLGRPAGDTVDLIEGLQAAAINAGVGTQELTGAMIQLGQALASGKLQGDEFRTLRENMPAFLRDVARELNVTMAQLMEQAEKGLLTPARLILAMLNASRTARQELSRAPLTMARAWATLGNATARFLADIDRATQLSQILAHMFRRAGQGIEWMRQKLAPVGRIIRDLVERLGGADAVARTLMFGLTGLAVALAPLWVTAAAVAAAFVALGAAFFFCWAIAEDFFAWVTGEDIDTLFGQMFGDFANVAQPFIDAWNWMERTVLAALRTIAQEWSRFTNSEQVAEMGRILSGVAALILDAWGPVKQFFVDLWDSIQRGADAVMEAIRPLVELVERLVGAVSRLTGSAPGSTAAQTPSGVGSVGEAGSGGTGITTDPATGQRRVRQGLNRAGRPPISLQSLTTPPSAGLTDRMPGTTNNVHQEAVVNINQTVNATGPNPAEIAAAAGMGTRQASGASVEAWQGAFSRALAGAHSRVEPAAQ</sequence>
<name>A0ABS7A235_9PROT</name>
<feature type="compositionally biased region" description="Polar residues" evidence="1">
    <location>
        <begin position="458"/>
        <end position="470"/>
    </location>
</feature>
<comment type="caution">
    <text evidence="4">The sequence shown here is derived from an EMBL/GenBank/DDBJ whole genome shotgun (WGS) entry which is preliminary data.</text>
</comment>
<feature type="transmembrane region" description="Helical" evidence="2">
    <location>
        <begin position="33"/>
        <end position="55"/>
    </location>
</feature>
<evidence type="ECO:0000313" key="5">
    <source>
        <dbReference type="Proteomes" id="UP001196565"/>
    </source>
</evidence>
<dbReference type="NCBIfam" id="TIGR02675">
    <property type="entry name" value="tape_meas_nterm"/>
    <property type="match status" value="1"/>
</dbReference>
<keyword evidence="5" id="KW-1185">Reference proteome</keyword>
<dbReference type="EMBL" id="JAHYBZ010000001">
    <property type="protein sequence ID" value="MBW6396382.1"/>
    <property type="molecule type" value="Genomic_DNA"/>
</dbReference>
<dbReference type="Proteomes" id="UP001196565">
    <property type="component" value="Unassembled WGS sequence"/>
</dbReference>
<feature type="domain" description="Tape measure protein N-terminal" evidence="3">
    <location>
        <begin position="61"/>
        <end position="246"/>
    </location>
</feature>
<dbReference type="Pfam" id="PF20155">
    <property type="entry name" value="TMP_3"/>
    <property type="match status" value="1"/>
</dbReference>
<keyword evidence="2" id="KW-0472">Membrane</keyword>
<protein>
    <submittedName>
        <fullName evidence="4">Tape measure protein</fullName>
    </submittedName>
</protein>